<comment type="caution">
    <text evidence="1">The sequence shown here is derived from an EMBL/GenBank/DDBJ whole genome shotgun (WGS) entry which is preliminary data.</text>
</comment>
<accession>A0A4Z0A2E7</accession>
<dbReference type="OrthoDB" id="3269821at2759"/>
<protein>
    <submittedName>
        <fullName evidence="1">Uncharacterized protein</fullName>
    </submittedName>
</protein>
<reference evidence="1 2" key="1">
    <citation type="submission" date="2019-02" db="EMBL/GenBank/DDBJ databases">
        <title>Genome sequencing of the rare red list fungi Hericium alpestre (H. flagellum).</title>
        <authorList>
            <person name="Buettner E."/>
            <person name="Kellner H."/>
        </authorList>
    </citation>
    <scope>NUCLEOTIDE SEQUENCE [LARGE SCALE GENOMIC DNA]</scope>
    <source>
        <strain evidence="1 2">DSM 108284</strain>
    </source>
</reference>
<dbReference type="AlphaFoldDB" id="A0A4Z0A2E7"/>
<keyword evidence="2" id="KW-1185">Reference proteome</keyword>
<organism evidence="1 2">
    <name type="scientific">Hericium alpestre</name>
    <dbReference type="NCBI Taxonomy" id="135208"/>
    <lineage>
        <taxon>Eukaryota</taxon>
        <taxon>Fungi</taxon>
        <taxon>Dikarya</taxon>
        <taxon>Basidiomycota</taxon>
        <taxon>Agaricomycotina</taxon>
        <taxon>Agaricomycetes</taxon>
        <taxon>Russulales</taxon>
        <taxon>Hericiaceae</taxon>
        <taxon>Hericium</taxon>
    </lineage>
</organism>
<gene>
    <name evidence="1" type="ORF">EWM64_g2794</name>
</gene>
<proteinExistence type="predicted"/>
<dbReference type="EMBL" id="SFCI01000236">
    <property type="protein sequence ID" value="TFY81222.1"/>
    <property type="molecule type" value="Genomic_DNA"/>
</dbReference>
<sequence>MHALKLLSAPCLTFSQVLKAQRYVALCQAHSRLVLLLQSLIHSSSLPFSEEPDDTRWTPRTSPKQNSYQASVCLRNVEGSAASLRGPSNFETLRGDLEELETHAQHVRVAVRRWKDAIIDTTKATSSVCFHSRIKLVVTGSELFPIYSRSWDVPSPPTSSSLHDIRMATSRLRAPILRVFHPCTEVDENAIVACETQLDEAGLWEHLSTGDIVCNLGYMPAEEEHNSSSDVSSEPGSPNRVWLLFDGQALVPYAPPAQLPLADPLTLPSPLYYAHIFPPPTNPTFMLTLPHSAAPQLSLVHLPVEVRSPQSPSGFVRVKRYKWIAHLPAQARPGLGEGWQGQWVLEGEGTTEGKAMLLEAIRGAHIERKWELVVEKSNGARTWLRLLST</sequence>
<evidence type="ECO:0000313" key="2">
    <source>
        <dbReference type="Proteomes" id="UP000298061"/>
    </source>
</evidence>
<name>A0A4Z0A2E7_9AGAM</name>
<evidence type="ECO:0000313" key="1">
    <source>
        <dbReference type="EMBL" id="TFY81222.1"/>
    </source>
</evidence>
<dbReference type="Proteomes" id="UP000298061">
    <property type="component" value="Unassembled WGS sequence"/>
</dbReference>